<reference evidence="2 3" key="1">
    <citation type="submission" date="2019-06" db="EMBL/GenBank/DDBJ databases">
        <title>Whole genome shotgun sequence of Komagataeibacter hansenii NBRC 14820.</title>
        <authorList>
            <person name="Hosoyama A."/>
            <person name="Uohara A."/>
            <person name="Ohji S."/>
            <person name="Ichikawa N."/>
        </authorList>
    </citation>
    <scope>NUCLEOTIDE SEQUENCE [LARGE SCALE GENOMIC DNA]</scope>
    <source>
        <strain evidence="2 3">NBRC 14820</strain>
    </source>
</reference>
<feature type="compositionally biased region" description="Basic and acidic residues" evidence="1">
    <location>
        <begin position="57"/>
        <end position="69"/>
    </location>
</feature>
<organism evidence="2 3">
    <name type="scientific">Novacetimonas hansenii</name>
    <name type="common">Komagataeibacter hansenii</name>
    <dbReference type="NCBI Taxonomy" id="436"/>
    <lineage>
        <taxon>Bacteria</taxon>
        <taxon>Pseudomonadati</taxon>
        <taxon>Pseudomonadota</taxon>
        <taxon>Alphaproteobacteria</taxon>
        <taxon>Acetobacterales</taxon>
        <taxon>Acetobacteraceae</taxon>
        <taxon>Novacetimonas</taxon>
    </lineage>
</organism>
<protein>
    <submittedName>
        <fullName evidence="2">Uncharacterized protein</fullName>
    </submittedName>
</protein>
<keyword evidence="3" id="KW-1185">Reference proteome</keyword>
<sequence>MQHVELDGRKDIAVGAQGINTMIIQGFCRSYAGRMLHDRAVTVTRRKESQRGQAQQARRDATKSAEKEGVSSSAW</sequence>
<dbReference type="Proteomes" id="UP000319478">
    <property type="component" value="Unassembled WGS sequence"/>
</dbReference>
<accession>A0ABQ0SGB8</accession>
<name>A0ABQ0SGB8_NOVHA</name>
<feature type="region of interest" description="Disordered" evidence="1">
    <location>
        <begin position="42"/>
        <end position="75"/>
    </location>
</feature>
<dbReference type="EMBL" id="BJNN01000117">
    <property type="protein sequence ID" value="GEC64379.1"/>
    <property type="molecule type" value="Genomic_DNA"/>
</dbReference>
<evidence type="ECO:0000313" key="3">
    <source>
        <dbReference type="Proteomes" id="UP000319478"/>
    </source>
</evidence>
<comment type="caution">
    <text evidence="2">The sequence shown here is derived from an EMBL/GenBank/DDBJ whole genome shotgun (WGS) entry which is preliminary data.</text>
</comment>
<evidence type="ECO:0000256" key="1">
    <source>
        <dbReference type="SAM" id="MobiDB-lite"/>
    </source>
</evidence>
<evidence type="ECO:0000313" key="2">
    <source>
        <dbReference type="EMBL" id="GEC64379.1"/>
    </source>
</evidence>
<gene>
    <name evidence="2" type="ORF">GHA01_22280</name>
</gene>
<proteinExistence type="predicted"/>